<sequence length="111" mass="12515">MKSLLDLRNRVKEEVETGDEMKLWLRGVKETARVLNLEEVFPCSPGMMGAPSSIVPSLRTFKLEDLLKLSTICNQDDSLRSLEQLEVFGCTGLRKLPLTKQNAHTIKEIKG</sequence>
<accession>A0AAD9TPN3</accession>
<comment type="caution">
    <text evidence="1">The sequence shown here is derived from an EMBL/GenBank/DDBJ whole genome shotgun (WGS) entry which is preliminary data.</text>
</comment>
<reference evidence="1" key="1">
    <citation type="journal article" date="2023" name="Plant J.">
        <title>Genome sequences and population genomics provide insights into the demographic history, inbreeding, and mutation load of two 'living fossil' tree species of Dipteronia.</title>
        <authorList>
            <person name="Feng Y."/>
            <person name="Comes H.P."/>
            <person name="Chen J."/>
            <person name="Zhu S."/>
            <person name="Lu R."/>
            <person name="Zhang X."/>
            <person name="Li P."/>
            <person name="Qiu J."/>
            <person name="Olsen K.M."/>
            <person name="Qiu Y."/>
        </authorList>
    </citation>
    <scope>NUCLEOTIDE SEQUENCE</scope>
    <source>
        <strain evidence="1">KIB01</strain>
    </source>
</reference>
<organism evidence="1 2">
    <name type="scientific">Dipteronia dyeriana</name>
    <dbReference type="NCBI Taxonomy" id="168575"/>
    <lineage>
        <taxon>Eukaryota</taxon>
        <taxon>Viridiplantae</taxon>
        <taxon>Streptophyta</taxon>
        <taxon>Embryophyta</taxon>
        <taxon>Tracheophyta</taxon>
        <taxon>Spermatophyta</taxon>
        <taxon>Magnoliopsida</taxon>
        <taxon>eudicotyledons</taxon>
        <taxon>Gunneridae</taxon>
        <taxon>Pentapetalae</taxon>
        <taxon>rosids</taxon>
        <taxon>malvids</taxon>
        <taxon>Sapindales</taxon>
        <taxon>Sapindaceae</taxon>
        <taxon>Hippocastanoideae</taxon>
        <taxon>Acereae</taxon>
        <taxon>Dipteronia</taxon>
    </lineage>
</organism>
<evidence type="ECO:0000313" key="2">
    <source>
        <dbReference type="Proteomes" id="UP001280121"/>
    </source>
</evidence>
<protein>
    <submittedName>
        <fullName evidence="1">Uncharacterized protein</fullName>
    </submittedName>
</protein>
<keyword evidence="2" id="KW-1185">Reference proteome</keyword>
<dbReference type="Proteomes" id="UP001280121">
    <property type="component" value="Unassembled WGS sequence"/>
</dbReference>
<dbReference type="EMBL" id="JANJYI010000008">
    <property type="protein sequence ID" value="KAK2639454.1"/>
    <property type="molecule type" value="Genomic_DNA"/>
</dbReference>
<gene>
    <name evidence="1" type="ORF">Ddye_027249</name>
</gene>
<dbReference type="Gene3D" id="3.80.10.10">
    <property type="entry name" value="Ribonuclease Inhibitor"/>
    <property type="match status" value="1"/>
</dbReference>
<dbReference type="InterPro" id="IPR032675">
    <property type="entry name" value="LRR_dom_sf"/>
</dbReference>
<evidence type="ECO:0000313" key="1">
    <source>
        <dbReference type="EMBL" id="KAK2639454.1"/>
    </source>
</evidence>
<proteinExistence type="predicted"/>
<dbReference type="AlphaFoldDB" id="A0AAD9TPN3"/>
<name>A0AAD9TPN3_9ROSI</name>